<dbReference type="GO" id="GO:0005886">
    <property type="term" value="C:plasma membrane"/>
    <property type="evidence" value="ECO:0007669"/>
    <property type="project" value="UniProtKB-SubCell"/>
</dbReference>
<evidence type="ECO:0000256" key="6">
    <source>
        <dbReference type="SAM" id="Phobius"/>
    </source>
</evidence>
<dbReference type="Pfam" id="PF02656">
    <property type="entry name" value="DUF202"/>
    <property type="match status" value="1"/>
</dbReference>
<evidence type="ECO:0000256" key="3">
    <source>
        <dbReference type="ARBA" id="ARBA00022692"/>
    </source>
</evidence>
<evidence type="ECO:0000256" key="2">
    <source>
        <dbReference type="ARBA" id="ARBA00022475"/>
    </source>
</evidence>
<keyword evidence="4 6" id="KW-1133">Transmembrane helix</keyword>
<evidence type="ECO:0000313" key="8">
    <source>
        <dbReference type="EMBL" id="KRR03360.1"/>
    </source>
</evidence>
<dbReference type="STRING" id="1518501.CQ10_17305"/>
<proteinExistence type="predicted"/>
<feature type="transmembrane region" description="Helical" evidence="6">
    <location>
        <begin position="62"/>
        <end position="79"/>
    </location>
</feature>
<evidence type="ECO:0000256" key="4">
    <source>
        <dbReference type="ARBA" id="ARBA00022989"/>
    </source>
</evidence>
<dbReference type="RefSeq" id="WP_057852703.1">
    <property type="nucleotide sequence ID" value="NZ_LLXX01000141.1"/>
</dbReference>
<keyword evidence="3 6" id="KW-0812">Transmembrane</keyword>
<feature type="transmembrane region" description="Helical" evidence="6">
    <location>
        <begin position="21"/>
        <end position="42"/>
    </location>
</feature>
<dbReference type="InterPro" id="IPR003807">
    <property type="entry name" value="DUF202"/>
</dbReference>
<dbReference type="EMBL" id="LLXX01000141">
    <property type="protein sequence ID" value="KRR03360.1"/>
    <property type="molecule type" value="Genomic_DNA"/>
</dbReference>
<comment type="caution">
    <text evidence="8">The sequence shown here is derived from an EMBL/GenBank/DDBJ whole genome shotgun (WGS) entry which is preliminary data.</text>
</comment>
<protein>
    <recommendedName>
        <fullName evidence="7">DUF202 domain-containing protein</fullName>
    </recommendedName>
</protein>
<dbReference type="InterPro" id="IPR052053">
    <property type="entry name" value="IM_YidH-like"/>
</dbReference>
<feature type="domain" description="DUF202" evidence="7">
    <location>
        <begin position="7"/>
        <end position="91"/>
    </location>
</feature>
<reference evidence="8 9" key="1">
    <citation type="submission" date="2014-03" db="EMBL/GenBank/DDBJ databases">
        <title>Bradyrhizobium valentinum sp. nov., isolated from effective nodules of Lupinus mariae-josephae, a lupine endemic of basic-lime soils in Eastern Spain.</title>
        <authorList>
            <person name="Duran D."/>
            <person name="Rey L."/>
            <person name="Navarro A."/>
            <person name="Busquets A."/>
            <person name="Imperial J."/>
            <person name="Ruiz-Argueso T."/>
        </authorList>
    </citation>
    <scope>NUCLEOTIDE SEQUENCE [LARGE SCALE GENOMIC DNA]</scope>
    <source>
        <strain evidence="8 9">LmjM3</strain>
    </source>
</reference>
<gene>
    <name evidence="8" type="ORF">CP49_10030</name>
</gene>
<keyword evidence="9" id="KW-1185">Reference proteome</keyword>
<comment type="subcellular location">
    <subcellularLocation>
        <location evidence="1">Cell membrane</location>
        <topology evidence="1">Multi-pass membrane protein</topology>
    </subcellularLocation>
</comment>
<evidence type="ECO:0000313" key="9">
    <source>
        <dbReference type="Proteomes" id="UP000051913"/>
    </source>
</evidence>
<dbReference type="OrthoDB" id="582337at2"/>
<accession>A0A0R3LEK2</accession>
<keyword evidence="2" id="KW-1003">Cell membrane</keyword>
<feature type="transmembrane region" description="Helical" evidence="6">
    <location>
        <begin position="108"/>
        <end position="125"/>
    </location>
</feature>
<dbReference type="Proteomes" id="UP000051913">
    <property type="component" value="Unassembled WGS sequence"/>
</dbReference>
<dbReference type="AlphaFoldDB" id="A0A0R3LEK2"/>
<name>A0A0R3LEK2_9BRAD</name>
<evidence type="ECO:0000256" key="5">
    <source>
        <dbReference type="ARBA" id="ARBA00023136"/>
    </source>
</evidence>
<evidence type="ECO:0000256" key="1">
    <source>
        <dbReference type="ARBA" id="ARBA00004651"/>
    </source>
</evidence>
<evidence type="ECO:0000259" key="7">
    <source>
        <dbReference type="Pfam" id="PF02656"/>
    </source>
</evidence>
<organism evidence="8 9">
    <name type="scientific">Bradyrhizobium valentinum</name>
    <dbReference type="NCBI Taxonomy" id="1518501"/>
    <lineage>
        <taxon>Bacteria</taxon>
        <taxon>Pseudomonadati</taxon>
        <taxon>Pseudomonadota</taxon>
        <taxon>Alphaproteobacteria</taxon>
        <taxon>Hyphomicrobiales</taxon>
        <taxon>Nitrobacteraceae</taxon>
        <taxon>Bradyrhizobium</taxon>
    </lineage>
</organism>
<sequence>MIANYTDHAANERTFLAWIRTGLAVTAFGFFLVKLNLLVAVAGGGSSSHLPVESGEPLVAAAAHYAGLALVVTGIAIIARSGTGFERTRRAIDRDEVIHIPRTRAESLLSAAVTVAVVIFCIYLAKL</sequence>
<keyword evidence="5 6" id="KW-0472">Membrane</keyword>
<dbReference type="PANTHER" id="PTHR34187:SF2">
    <property type="entry name" value="DUF202 DOMAIN-CONTAINING PROTEIN"/>
    <property type="match status" value="1"/>
</dbReference>
<dbReference type="PANTHER" id="PTHR34187">
    <property type="entry name" value="FGR18P"/>
    <property type="match status" value="1"/>
</dbReference>